<proteinExistence type="predicted"/>
<evidence type="ECO:0000256" key="1">
    <source>
        <dbReference type="SAM" id="SignalP"/>
    </source>
</evidence>
<keyword evidence="1" id="KW-0732">Signal</keyword>
<sequence>MRLLLLTILEVLIVSQKLWYFTFVAVLDSSYCFVCSENDTHTRQGGDTNSLFRSG</sequence>
<organism evidence="2 3">
    <name type="scientific">Ceratodon purpureus</name>
    <name type="common">Fire moss</name>
    <name type="synonym">Dicranum purpureum</name>
    <dbReference type="NCBI Taxonomy" id="3225"/>
    <lineage>
        <taxon>Eukaryota</taxon>
        <taxon>Viridiplantae</taxon>
        <taxon>Streptophyta</taxon>
        <taxon>Embryophyta</taxon>
        <taxon>Bryophyta</taxon>
        <taxon>Bryophytina</taxon>
        <taxon>Bryopsida</taxon>
        <taxon>Dicranidae</taxon>
        <taxon>Pseudoditrichales</taxon>
        <taxon>Ditrichaceae</taxon>
        <taxon>Ceratodon</taxon>
    </lineage>
</organism>
<feature type="signal peptide" evidence="1">
    <location>
        <begin position="1"/>
        <end position="15"/>
    </location>
</feature>
<feature type="chain" id="PRO_5035916299" evidence="1">
    <location>
        <begin position="16"/>
        <end position="55"/>
    </location>
</feature>
<dbReference type="EMBL" id="CM026424">
    <property type="protein sequence ID" value="KAG0580081.1"/>
    <property type="molecule type" value="Genomic_DNA"/>
</dbReference>
<comment type="caution">
    <text evidence="2">The sequence shown here is derived from an EMBL/GenBank/DDBJ whole genome shotgun (WGS) entry which is preliminary data.</text>
</comment>
<name>A0A8T0IB87_CERPU</name>
<accession>A0A8T0IB87</accession>
<gene>
    <name evidence="2" type="ORF">KC19_4G145400</name>
</gene>
<evidence type="ECO:0000313" key="2">
    <source>
        <dbReference type="EMBL" id="KAG0580081.1"/>
    </source>
</evidence>
<dbReference type="Proteomes" id="UP000822688">
    <property type="component" value="Chromosome 4"/>
</dbReference>
<dbReference type="AlphaFoldDB" id="A0A8T0IB87"/>
<protein>
    <submittedName>
        <fullName evidence="2">Uncharacterized protein</fullName>
    </submittedName>
</protein>
<reference evidence="2" key="1">
    <citation type="submission" date="2020-06" db="EMBL/GenBank/DDBJ databases">
        <title>WGS assembly of Ceratodon purpureus strain R40.</title>
        <authorList>
            <person name="Carey S.B."/>
            <person name="Jenkins J."/>
            <person name="Shu S."/>
            <person name="Lovell J.T."/>
            <person name="Sreedasyam A."/>
            <person name="Maumus F."/>
            <person name="Tiley G.P."/>
            <person name="Fernandez-Pozo N."/>
            <person name="Barry K."/>
            <person name="Chen C."/>
            <person name="Wang M."/>
            <person name="Lipzen A."/>
            <person name="Daum C."/>
            <person name="Saski C.A."/>
            <person name="Payton A.C."/>
            <person name="Mcbreen J.C."/>
            <person name="Conrad R.E."/>
            <person name="Kollar L.M."/>
            <person name="Olsson S."/>
            <person name="Huttunen S."/>
            <person name="Landis J.B."/>
            <person name="Wickett N.J."/>
            <person name="Johnson M.G."/>
            <person name="Rensing S.A."/>
            <person name="Grimwood J."/>
            <person name="Schmutz J."/>
            <person name="Mcdaniel S.F."/>
        </authorList>
    </citation>
    <scope>NUCLEOTIDE SEQUENCE</scope>
    <source>
        <strain evidence="2">R40</strain>
    </source>
</reference>
<evidence type="ECO:0000313" key="3">
    <source>
        <dbReference type="Proteomes" id="UP000822688"/>
    </source>
</evidence>
<keyword evidence="3" id="KW-1185">Reference proteome</keyword>